<reference evidence="2 3" key="1">
    <citation type="submission" date="2020-08" db="EMBL/GenBank/DDBJ databases">
        <title>Genomic Encyclopedia of Type Strains, Phase IV (KMG-IV): sequencing the most valuable type-strain genomes for metagenomic binning, comparative biology and taxonomic classification.</title>
        <authorList>
            <person name="Goeker M."/>
        </authorList>
    </citation>
    <scope>NUCLEOTIDE SEQUENCE [LARGE SCALE GENOMIC DNA]</scope>
    <source>
        <strain evidence="2 3">DSM 17976</strain>
    </source>
</reference>
<proteinExistence type="predicted"/>
<dbReference type="AlphaFoldDB" id="A0A7W5ZQW9"/>
<dbReference type="PANTHER" id="PTHR34825">
    <property type="entry name" value="CONSERVED PROTEIN, WITH A WEAK D-GALACTARATE DEHYDRATASE/ALTRONATE HYDROLASE DOMAIN"/>
    <property type="match status" value="1"/>
</dbReference>
<dbReference type="EMBL" id="JACIBY010000023">
    <property type="protein sequence ID" value="MBB3842002.1"/>
    <property type="molecule type" value="Genomic_DNA"/>
</dbReference>
<evidence type="ECO:0000313" key="2">
    <source>
        <dbReference type="EMBL" id="MBB3842002.1"/>
    </source>
</evidence>
<dbReference type="Pfam" id="PF09820">
    <property type="entry name" value="AAA-ATPase_like"/>
    <property type="match status" value="1"/>
</dbReference>
<dbReference type="Pfam" id="PF08011">
    <property type="entry name" value="PDDEXK_9"/>
    <property type="match status" value="1"/>
</dbReference>
<keyword evidence="3" id="KW-1185">Reference proteome</keyword>
<sequence>MRKYPVGIQDLGEVVTGGYVYVDKTPFAHRLITQGKYYFLSRPRRFGKSLFLSTLYYLFKGRKEIFEGLYIEDKWDWSKTHPIIKISFSNIGHTEAGLYKAIEKTLIETAQTYNILLTSEFNADKFKELIQKLDEKYGKVVVLIDEYDKPIIDYIDNDIHGSALRKAIENRGILKSFYSILKDADPHLKLVFITGVSKFSKVSIFSDLNNLNDITLDSSYSGICGITQRELEDNFEEELKLYDAEKIKHWYNGYSWKGPERVYNPFSLVNFFAKNGDFQNYWFVSGTPTFLMNLAKREQLYDFEQVEIDALQLDAYDIERLSLVPLMFQTGYLTIKQYDNEFGTYELGYPNEEVRKSYLTFLANAYTENPNTSVQVLATQMRNALRIQDFAKVQSIFNTIFKSIPYEIWQRENEHYYHALIHLTFRLLDIYVQSQVQTADGRADAIVILEKSVYAFEFKLDGDAEQALQQIKDKGYLTPYLHSGKTCIGIGLNFSKELKKVEKLVWEEIQ</sequence>
<accession>A0A7W5ZQW9</accession>
<name>A0A7W5ZQW9_9BACT</name>
<feature type="domain" description="AAA-ATPase-like" evidence="1">
    <location>
        <begin position="5"/>
        <end position="205"/>
    </location>
</feature>
<evidence type="ECO:0000259" key="1">
    <source>
        <dbReference type="Pfam" id="PF09820"/>
    </source>
</evidence>
<dbReference type="RefSeq" id="WP_183980044.1">
    <property type="nucleotide sequence ID" value="NZ_JACIBY010000023.1"/>
</dbReference>
<organism evidence="2 3">
    <name type="scientific">Runella defluvii</name>
    <dbReference type="NCBI Taxonomy" id="370973"/>
    <lineage>
        <taxon>Bacteria</taxon>
        <taxon>Pseudomonadati</taxon>
        <taxon>Bacteroidota</taxon>
        <taxon>Cytophagia</taxon>
        <taxon>Cytophagales</taxon>
        <taxon>Spirosomataceae</taxon>
        <taxon>Runella</taxon>
    </lineage>
</organism>
<comment type="caution">
    <text evidence="2">The sequence shown here is derived from an EMBL/GenBank/DDBJ whole genome shotgun (WGS) entry which is preliminary data.</text>
</comment>
<gene>
    <name evidence="2" type="ORF">FHS57_006031</name>
</gene>
<dbReference type="InterPro" id="IPR012547">
    <property type="entry name" value="PDDEXK_9"/>
</dbReference>
<dbReference type="InterPro" id="IPR018631">
    <property type="entry name" value="AAA-ATPase-like_dom"/>
</dbReference>
<dbReference type="Proteomes" id="UP000541352">
    <property type="component" value="Unassembled WGS sequence"/>
</dbReference>
<dbReference type="PANTHER" id="PTHR34825:SF1">
    <property type="entry name" value="AAA-ATPASE-LIKE DOMAIN-CONTAINING PROTEIN"/>
    <property type="match status" value="1"/>
</dbReference>
<protein>
    <recommendedName>
        <fullName evidence="1">AAA-ATPase-like domain-containing protein</fullName>
    </recommendedName>
</protein>
<evidence type="ECO:0000313" key="3">
    <source>
        <dbReference type="Proteomes" id="UP000541352"/>
    </source>
</evidence>